<feature type="modified residue" description="N6-(pyridoxal phosphate)lysine" evidence="7 8">
    <location>
        <position position="47"/>
    </location>
</feature>
<evidence type="ECO:0000256" key="8">
    <source>
        <dbReference type="PIRSR" id="PIRSR600821-50"/>
    </source>
</evidence>
<dbReference type="PRINTS" id="PR00992">
    <property type="entry name" value="ALARACEMASE"/>
</dbReference>
<evidence type="ECO:0000256" key="4">
    <source>
        <dbReference type="ARBA" id="ARBA00022898"/>
    </source>
</evidence>
<dbReference type="NCBIfam" id="TIGR00492">
    <property type="entry name" value="alr"/>
    <property type="match status" value="1"/>
</dbReference>
<evidence type="ECO:0000313" key="12">
    <source>
        <dbReference type="Proteomes" id="UP000269998"/>
    </source>
</evidence>
<reference evidence="12" key="1">
    <citation type="submission" date="2018-02" db="EMBL/GenBank/DDBJ databases">
        <authorList>
            <person name="Seth-Smith MB H."/>
            <person name="Seth-Smith H."/>
        </authorList>
    </citation>
    <scope>NUCLEOTIDE SEQUENCE [LARGE SCALE GENOMIC DNA]</scope>
</reference>
<evidence type="ECO:0000256" key="3">
    <source>
        <dbReference type="ARBA" id="ARBA00013089"/>
    </source>
</evidence>
<dbReference type="UniPathway" id="UPA00042">
    <property type="reaction ID" value="UER00497"/>
</dbReference>
<dbReference type="FunFam" id="2.40.37.10:FF:000015">
    <property type="entry name" value="Alanine racemase"/>
    <property type="match status" value="1"/>
</dbReference>
<dbReference type="InterPro" id="IPR000821">
    <property type="entry name" value="Ala_racemase"/>
</dbReference>
<comment type="function">
    <text evidence="7">Catalyzes the interconversion of L-alanine and D-alanine. May also act on other amino acids.</text>
</comment>
<dbReference type="SUPFAM" id="SSF51419">
    <property type="entry name" value="PLP-binding barrel"/>
    <property type="match status" value="1"/>
</dbReference>
<feature type="active site" description="Proton acceptor; specific for L-alanine" evidence="7">
    <location>
        <position position="276"/>
    </location>
</feature>
<dbReference type="InterPro" id="IPR020622">
    <property type="entry name" value="Ala_racemase_pyridoxalP-BS"/>
</dbReference>
<keyword evidence="5 7" id="KW-0413">Isomerase</keyword>
<comment type="catalytic activity">
    <reaction evidence="1 7">
        <text>L-alanine = D-alanine</text>
        <dbReference type="Rhea" id="RHEA:20249"/>
        <dbReference type="ChEBI" id="CHEBI:57416"/>
        <dbReference type="ChEBI" id="CHEBI:57972"/>
        <dbReference type="EC" id="5.1.1.1"/>
    </reaction>
</comment>
<dbReference type="InterPro" id="IPR001608">
    <property type="entry name" value="Ala_racemase_N"/>
</dbReference>
<feature type="active site" description="Proton acceptor; specific for D-alanine" evidence="7">
    <location>
        <position position="47"/>
    </location>
</feature>
<dbReference type="EC" id="5.1.1.1" evidence="3 7"/>
<dbReference type="PANTHER" id="PTHR30511:SF0">
    <property type="entry name" value="ALANINE RACEMASE, CATABOLIC-RELATED"/>
    <property type="match status" value="1"/>
</dbReference>
<dbReference type="EMBL" id="LR130759">
    <property type="protein sequence ID" value="VDM87442.1"/>
    <property type="molecule type" value="Genomic_DNA"/>
</dbReference>
<dbReference type="Proteomes" id="UP000269998">
    <property type="component" value="Chromosome"/>
</dbReference>
<dbReference type="Gene3D" id="3.20.20.10">
    <property type="entry name" value="Alanine racemase"/>
    <property type="match status" value="1"/>
</dbReference>
<keyword evidence="12" id="KW-1185">Reference proteome</keyword>
<dbReference type="RefSeq" id="WP_158015591.1">
    <property type="nucleotide sequence ID" value="NZ_CBCSKE010000004.1"/>
</dbReference>
<dbReference type="KEGG" id="mbai:MB901379_00984"/>
<dbReference type="SUPFAM" id="SSF50621">
    <property type="entry name" value="Alanine racemase C-terminal domain-like"/>
    <property type="match status" value="1"/>
</dbReference>
<comment type="cofactor">
    <cofactor evidence="2 7 8">
        <name>pyridoxal 5'-phosphate</name>
        <dbReference type="ChEBI" id="CHEBI:597326"/>
    </cofactor>
</comment>
<evidence type="ECO:0000256" key="5">
    <source>
        <dbReference type="ARBA" id="ARBA00023235"/>
    </source>
</evidence>
<dbReference type="Pfam" id="PF00842">
    <property type="entry name" value="Ala_racemase_C"/>
    <property type="match status" value="1"/>
</dbReference>
<dbReference type="FunFam" id="3.20.20.10:FF:000002">
    <property type="entry name" value="Alanine racemase"/>
    <property type="match status" value="1"/>
</dbReference>
<comment type="pathway">
    <text evidence="7">Amino-acid biosynthesis; D-alanine biosynthesis; D-alanine from L-alanine: step 1/1.</text>
</comment>
<dbReference type="AlphaFoldDB" id="A0A3S4BG27"/>
<evidence type="ECO:0000256" key="7">
    <source>
        <dbReference type="HAMAP-Rule" id="MF_01201"/>
    </source>
</evidence>
<dbReference type="PANTHER" id="PTHR30511">
    <property type="entry name" value="ALANINE RACEMASE"/>
    <property type="match status" value="1"/>
</dbReference>
<keyword evidence="4 7" id="KW-0663">Pyridoxal phosphate</keyword>
<gene>
    <name evidence="11" type="primary">alr</name>
    <name evidence="11" type="ORF">MB901379_00984</name>
</gene>
<dbReference type="HAMAP" id="MF_01201">
    <property type="entry name" value="Ala_racemase"/>
    <property type="match status" value="1"/>
</dbReference>
<feature type="domain" description="Alanine racemase C-terminal" evidence="10">
    <location>
        <begin position="255"/>
        <end position="384"/>
    </location>
</feature>
<dbReference type="InterPro" id="IPR011079">
    <property type="entry name" value="Ala_racemase_C"/>
</dbReference>
<protein>
    <recommendedName>
        <fullName evidence="6 7">Alanine racemase</fullName>
        <ecNumber evidence="3 7">5.1.1.1</ecNumber>
    </recommendedName>
</protein>
<evidence type="ECO:0000256" key="6">
    <source>
        <dbReference type="ARBA" id="ARBA00072221"/>
    </source>
</evidence>
<name>A0A3S4BG27_9MYCO</name>
<dbReference type="Gene3D" id="2.40.37.10">
    <property type="entry name" value="Lyase, Ornithine Decarboxylase, Chain A, domain 1"/>
    <property type="match status" value="1"/>
</dbReference>
<feature type="binding site" evidence="7 9">
    <location>
        <position position="145"/>
    </location>
    <ligand>
        <name>substrate</name>
    </ligand>
</feature>
<dbReference type="SMART" id="SM01005">
    <property type="entry name" value="Ala_racemase_C"/>
    <property type="match status" value="1"/>
</dbReference>
<dbReference type="CDD" id="cd00430">
    <property type="entry name" value="PLPDE_III_AR"/>
    <property type="match status" value="1"/>
</dbReference>
<comment type="similarity">
    <text evidence="7">Belongs to the alanine racemase family.</text>
</comment>
<evidence type="ECO:0000256" key="1">
    <source>
        <dbReference type="ARBA" id="ARBA00000316"/>
    </source>
</evidence>
<accession>A0A3S4BG27</accession>
<dbReference type="GO" id="GO:0005829">
    <property type="term" value="C:cytosol"/>
    <property type="evidence" value="ECO:0007669"/>
    <property type="project" value="TreeGrafter"/>
</dbReference>
<evidence type="ECO:0000256" key="2">
    <source>
        <dbReference type="ARBA" id="ARBA00001933"/>
    </source>
</evidence>
<sequence length="391" mass="41554">MAVTPITSISRAPGVVAEAVVDLGAIEHNVQLLRERAGNAQVMAVVKADGYGHGATMVARTALAAGAVELGVATVDEALALRADGITAPVLAWLHGPRVDFGPALEADVQIALSSLRQLDELLDAVRRTGRTATVTIKVDTGLHRNGVAPESYPEMLSRLRQALAEDAIRLRGLMSHMVHADAPDQPINDVQAHKFTDMLAYARDQGVRFEVAHLSNSSATMARPDLTLDLVRPGIAMYGLSPVPKLGDMGLVPAMTVKSAVALVKSVRAGEGVSYGHVWIAPRDTNVALLPIGYADGVFRSLGGRLDVLINGRRRPGVGRICMDQFVVDLGPGPIDVAEGDEAILFGPGTRGEPTAQDWADLIGTIHYEVVTSPRGRIIRTYREAKTVDS</sequence>
<feature type="binding site" evidence="7 9">
    <location>
        <position position="324"/>
    </location>
    <ligand>
        <name>substrate</name>
    </ligand>
</feature>
<dbReference type="GO" id="GO:0009252">
    <property type="term" value="P:peptidoglycan biosynthetic process"/>
    <property type="evidence" value="ECO:0007669"/>
    <property type="project" value="TreeGrafter"/>
</dbReference>
<evidence type="ECO:0000313" key="11">
    <source>
        <dbReference type="EMBL" id="VDM87442.1"/>
    </source>
</evidence>
<dbReference type="InterPro" id="IPR009006">
    <property type="entry name" value="Ala_racemase/Decarboxylase_C"/>
</dbReference>
<dbReference type="GO" id="GO:0030170">
    <property type="term" value="F:pyridoxal phosphate binding"/>
    <property type="evidence" value="ECO:0007669"/>
    <property type="project" value="UniProtKB-UniRule"/>
</dbReference>
<evidence type="ECO:0000256" key="9">
    <source>
        <dbReference type="PIRSR" id="PIRSR600821-52"/>
    </source>
</evidence>
<organism evidence="11 12">
    <name type="scientific">Mycobacterium basiliense</name>
    <dbReference type="NCBI Taxonomy" id="2094119"/>
    <lineage>
        <taxon>Bacteria</taxon>
        <taxon>Bacillati</taxon>
        <taxon>Actinomycetota</taxon>
        <taxon>Actinomycetes</taxon>
        <taxon>Mycobacteriales</taxon>
        <taxon>Mycobacteriaceae</taxon>
        <taxon>Mycobacterium</taxon>
    </lineage>
</organism>
<dbReference type="Pfam" id="PF01168">
    <property type="entry name" value="Ala_racemase_N"/>
    <property type="match status" value="1"/>
</dbReference>
<dbReference type="InterPro" id="IPR029066">
    <property type="entry name" value="PLP-binding_barrel"/>
</dbReference>
<evidence type="ECO:0000259" key="10">
    <source>
        <dbReference type="SMART" id="SM01005"/>
    </source>
</evidence>
<dbReference type="GO" id="GO:0030632">
    <property type="term" value="P:D-alanine biosynthetic process"/>
    <property type="evidence" value="ECO:0007669"/>
    <property type="project" value="UniProtKB-UniRule"/>
</dbReference>
<dbReference type="PROSITE" id="PS00395">
    <property type="entry name" value="ALANINE_RACEMASE"/>
    <property type="match status" value="1"/>
</dbReference>
<dbReference type="OrthoDB" id="9813814at2"/>
<proteinExistence type="inferred from homology"/>
<dbReference type="GO" id="GO:0008784">
    <property type="term" value="F:alanine racemase activity"/>
    <property type="evidence" value="ECO:0007669"/>
    <property type="project" value="UniProtKB-UniRule"/>
</dbReference>